<sequence>MLKRKKISGLDSQELATALHFVKQWRAKLEEEADASPDAATDDGIDIDAVDTFVSLMESRLSATKASTHFLFLTSQLTVSQGMGFSSIDTKILARADIVLAGDLSAKDPSTFAIRERIAQENAAGAEHLMSAQNLHTKLDFLLQHTMHHSEASARLWIDSFLFRITAMIQTDKQLVIGLEVFAAPEVITTTPPTIAIGGHVDYVLFFVDKRAAPRMLDAVNLESALRNKAQAVHGLFVAEAKGESHMLGTHVPQAVVEMQACARRLKSTYIRGALTNGTSWIFLLLELDTSFLVGRYWESARQDVVIQSSGDRRWVDKESVDRMAALLAHWVKHCAEDLTEDDWFEKLL</sequence>
<gene>
    <name evidence="1" type="ORF">TRAPUB_11445</name>
</gene>
<organism evidence="1 2">
    <name type="scientific">Trametes pubescens</name>
    <name type="common">White-rot fungus</name>
    <dbReference type="NCBI Taxonomy" id="154538"/>
    <lineage>
        <taxon>Eukaryota</taxon>
        <taxon>Fungi</taxon>
        <taxon>Dikarya</taxon>
        <taxon>Basidiomycota</taxon>
        <taxon>Agaricomycotina</taxon>
        <taxon>Agaricomycetes</taxon>
        <taxon>Polyporales</taxon>
        <taxon>Polyporaceae</taxon>
        <taxon>Trametes</taxon>
    </lineage>
</organism>
<dbReference type="OMA" id="RYWESAR"/>
<proteinExistence type="predicted"/>
<dbReference type="OrthoDB" id="2720314at2759"/>
<accession>A0A1M2VWP7</accession>
<name>A0A1M2VWP7_TRAPU</name>
<protein>
    <submittedName>
        <fullName evidence="1">Uncharacterized protein</fullName>
    </submittedName>
</protein>
<keyword evidence="2" id="KW-1185">Reference proteome</keyword>
<dbReference type="Proteomes" id="UP000184267">
    <property type="component" value="Unassembled WGS sequence"/>
</dbReference>
<comment type="caution">
    <text evidence="1">The sequence shown here is derived from an EMBL/GenBank/DDBJ whole genome shotgun (WGS) entry which is preliminary data.</text>
</comment>
<dbReference type="EMBL" id="MNAD01000539">
    <property type="protein sequence ID" value="OJT12003.1"/>
    <property type="molecule type" value="Genomic_DNA"/>
</dbReference>
<dbReference type="AlphaFoldDB" id="A0A1M2VWP7"/>
<reference evidence="1 2" key="1">
    <citation type="submission" date="2016-10" db="EMBL/GenBank/DDBJ databases">
        <title>Genome sequence of the basidiomycete white-rot fungus Trametes pubescens.</title>
        <authorList>
            <person name="Makela M.R."/>
            <person name="Granchi Z."/>
            <person name="Peng M."/>
            <person name="De Vries R.P."/>
            <person name="Grigoriev I."/>
            <person name="Riley R."/>
            <person name="Hilden K."/>
        </authorList>
    </citation>
    <scope>NUCLEOTIDE SEQUENCE [LARGE SCALE GENOMIC DNA]</scope>
    <source>
        <strain evidence="1 2">FBCC735</strain>
    </source>
</reference>
<evidence type="ECO:0000313" key="2">
    <source>
        <dbReference type="Proteomes" id="UP000184267"/>
    </source>
</evidence>
<evidence type="ECO:0000313" key="1">
    <source>
        <dbReference type="EMBL" id="OJT12003.1"/>
    </source>
</evidence>